<dbReference type="EMBL" id="SVNY01000009">
    <property type="protein sequence ID" value="MBE6834598.1"/>
    <property type="molecule type" value="Genomic_DNA"/>
</dbReference>
<dbReference type="EMBL" id="SVNY01000004">
    <property type="protein sequence ID" value="MBE6833583.1"/>
    <property type="molecule type" value="Genomic_DNA"/>
</dbReference>
<comment type="subcellular location">
    <subcellularLocation>
        <location evidence="1">Cell membrane</location>
        <topology evidence="1">Multi-pass membrane protein</topology>
    </subcellularLocation>
</comment>
<dbReference type="AlphaFoldDB" id="A0A928KT82"/>
<keyword evidence="7" id="KW-0732">Signal</keyword>
<sequence>MKTLLKSAGIKAVKAAAGACAAIALALALGLQYPTAAGIITLLSLQETKRETLITAGRRIPIFLAATAIAFFSFQLLGYTVAALGVYLLVFVTLCHTVSAAADIAMCSVLVTHYWVERSTAPGLIVNELLLLVIGAGIGILLNLFLPVGLHAIRKAQGEIDSAICRALDQIADSIQGHTVTHLPQFLELERLLEQARAQANRAADNALTLDLNYYREYIDMRMNQFLVLQRIQIGLLRLGGAPSQAEPIAVFLHRISSTFGESNNAAALLDDANRIRAEFRASELPRTREEFEDRAALLHIFNELEHFLLLKSTFAQSLTPEQRARYWNE</sequence>
<evidence type="ECO:0000256" key="3">
    <source>
        <dbReference type="ARBA" id="ARBA00022692"/>
    </source>
</evidence>
<evidence type="ECO:0000256" key="5">
    <source>
        <dbReference type="ARBA" id="ARBA00023136"/>
    </source>
</evidence>
<evidence type="ECO:0000256" key="1">
    <source>
        <dbReference type="ARBA" id="ARBA00004651"/>
    </source>
</evidence>
<evidence type="ECO:0000259" key="8">
    <source>
        <dbReference type="Pfam" id="PF11728"/>
    </source>
</evidence>
<keyword evidence="4 6" id="KW-1133">Transmembrane helix</keyword>
<accession>A0A928KT82</accession>
<feature type="chain" id="PRO_5036600748" description="Putative aromatic acid exporter C-terminal domain-containing protein" evidence="7">
    <location>
        <begin position="22"/>
        <end position="330"/>
    </location>
</feature>
<evidence type="ECO:0000313" key="9">
    <source>
        <dbReference type="EMBL" id="MBE6833583.1"/>
    </source>
</evidence>
<dbReference type="InterPro" id="IPR010343">
    <property type="entry name" value="ArAE_1"/>
</dbReference>
<dbReference type="InterPro" id="IPR038323">
    <property type="entry name" value="ArAE_1_C_sf"/>
</dbReference>
<dbReference type="InterPro" id="IPR021062">
    <property type="entry name" value="ArAE_1_C"/>
</dbReference>
<evidence type="ECO:0000256" key="6">
    <source>
        <dbReference type="SAM" id="Phobius"/>
    </source>
</evidence>
<dbReference type="Proteomes" id="UP000754750">
    <property type="component" value="Unassembled WGS sequence"/>
</dbReference>
<name>A0A928KT82_9FIRM</name>
<feature type="transmembrane region" description="Helical" evidence="6">
    <location>
        <begin position="86"/>
        <end position="112"/>
    </location>
</feature>
<evidence type="ECO:0000313" key="11">
    <source>
        <dbReference type="Proteomes" id="UP000754750"/>
    </source>
</evidence>
<evidence type="ECO:0000256" key="2">
    <source>
        <dbReference type="ARBA" id="ARBA00022475"/>
    </source>
</evidence>
<dbReference type="Gene3D" id="1.20.120.940">
    <property type="entry name" value="Putative aromatic acid exporter, C-terminal domain"/>
    <property type="match status" value="1"/>
</dbReference>
<evidence type="ECO:0000256" key="7">
    <source>
        <dbReference type="SAM" id="SignalP"/>
    </source>
</evidence>
<keyword evidence="2" id="KW-1003">Cell membrane</keyword>
<keyword evidence="5 6" id="KW-0472">Membrane</keyword>
<evidence type="ECO:0000256" key="4">
    <source>
        <dbReference type="ARBA" id="ARBA00022989"/>
    </source>
</evidence>
<comment type="caution">
    <text evidence="9">The sequence shown here is derived from an EMBL/GenBank/DDBJ whole genome shotgun (WGS) entry which is preliminary data.</text>
</comment>
<protein>
    <recommendedName>
        <fullName evidence="8">Putative aromatic acid exporter C-terminal domain-containing protein</fullName>
    </recommendedName>
</protein>
<keyword evidence="3 6" id="KW-0812">Transmembrane</keyword>
<evidence type="ECO:0000313" key="10">
    <source>
        <dbReference type="EMBL" id="MBE6834598.1"/>
    </source>
</evidence>
<feature type="domain" description="Putative aromatic acid exporter C-terminal" evidence="8">
    <location>
        <begin position="152"/>
        <end position="313"/>
    </location>
</feature>
<reference evidence="9" key="1">
    <citation type="submission" date="2019-04" db="EMBL/GenBank/DDBJ databases">
        <title>Evolution of Biomass-Degrading Anaerobic Consortia Revealed by Metagenomics.</title>
        <authorList>
            <person name="Peng X."/>
        </authorList>
    </citation>
    <scope>NUCLEOTIDE SEQUENCE</scope>
    <source>
        <strain evidence="9">SIG551</strain>
    </source>
</reference>
<gene>
    <name evidence="9" type="ORF">E7512_08400</name>
    <name evidence="10" type="ORF">E7512_13660</name>
</gene>
<dbReference type="InterPro" id="IPR052984">
    <property type="entry name" value="UPF0421"/>
</dbReference>
<feature type="signal peptide" evidence="7">
    <location>
        <begin position="1"/>
        <end position="21"/>
    </location>
</feature>
<organism evidence="9 11">
    <name type="scientific">Faecalispora sporosphaeroides</name>
    <dbReference type="NCBI Taxonomy" id="1549"/>
    <lineage>
        <taxon>Bacteria</taxon>
        <taxon>Bacillati</taxon>
        <taxon>Bacillota</taxon>
        <taxon>Clostridia</taxon>
        <taxon>Eubacteriales</taxon>
        <taxon>Oscillospiraceae</taxon>
        <taxon>Faecalispora</taxon>
    </lineage>
</organism>
<feature type="transmembrane region" description="Helical" evidence="6">
    <location>
        <begin position="60"/>
        <end position="79"/>
    </location>
</feature>
<proteinExistence type="predicted"/>
<dbReference type="PANTHER" id="PTHR40064">
    <property type="entry name" value="MEMBRANE PROTEIN-RELATED"/>
    <property type="match status" value="1"/>
</dbReference>
<feature type="transmembrane region" description="Helical" evidence="6">
    <location>
        <begin position="124"/>
        <end position="146"/>
    </location>
</feature>
<dbReference type="GO" id="GO:0005886">
    <property type="term" value="C:plasma membrane"/>
    <property type="evidence" value="ECO:0007669"/>
    <property type="project" value="UniProtKB-SubCell"/>
</dbReference>
<dbReference type="Pfam" id="PF11728">
    <property type="entry name" value="ArAE_1_C"/>
    <property type="match status" value="1"/>
</dbReference>
<dbReference type="Pfam" id="PF06081">
    <property type="entry name" value="ArAE_1"/>
    <property type="match status" value="1"/>
</dbReference>
<dbReference type="PANTHER" id="PTHR40064:SF1">
    <property type="entry name" value="MEMBRANE PROTEIN"/>
    <property type="match status" value="1"/>
</dbReference>